<dbReference type="SUPFAM" id="SSF53474">
    <property type="entry name" value="alpha/beta-Hydrolases"/>
    <property type="match status" value="1"/>
</dbReference>
<keyword evidence="3" id="KW-0378">Hydrolase</keyword>
<dbReference type="InterPro" id="IPR029058">
    <property type="entry name" value="AB_hydrolase_fold"/>
</dbReference>
<dbReference type="GO" id="GO:0016787">
    <property type="term" value="F:hydrolase activity"/>
    <property type="evidence" value="ECO:0007669"/>
    <property type="project" value="UniProtKB-KW"/>
</dbReference>
<name>A0ABV1JZ64_9PSEU</name>
<evidence type="ECO:0000313" key="4">
    <source>
        <dbReference type="Proteomes" id="UP001464923"/>
    </source>
</evidence>
<feature type="region of interest" description="Disordered" evidence="1">
    <location>
        <begin position="289"/>
        <end position="366"/>
    </location>
</feature>
<feature type="compositionally biased region" description="Basic and acidic residues" evidence="1">
    <location>
        <begin position="293"/>
        <end position="311"/>
    </location>
</feature>
<feature type="compositionally biased region" description="Low complexity" evidence="1">
    <location>
        <begin position="312"/>
        <end position="354"/>
    </location>
</feature>
<dbReference type="RefSeq" id="WP_345646197.1">
    <property type="nucleotide sequence ID" value="NZ_BAABLY010000040.1"/>
</dbReference>
<protein>
    <submittedName>
        <fullName evidence="3">Alpha/beta hydrolase</fullName>
    </submittedName>
</protein>
<dbReference type="Proteomes" id="UP001464923">
    <property type="component" value="Unassembled WGS sequence"/>
</dbReference>
<evidence type="ECO:0000259" key="2">
    <source>
        <dbReference type="Pfam" id="PF00561"/>
    </source>
</evidence>
<evidence type="ECO:0000256" key="1">
    <source>
        <dbReference type="SAM" id="MobiDB-lite"/>
    </source>
</evidence>
<organism evidence="3 4">
    <name type="scientific">Pseudonocardia tropica</name>
    <dbReference type="NCBI Taxonomy" id="681289"/>
    <lineage>
        <taxon>Bacteria</taxon>
        <taxon>Bacillati</taxon>
        <taxon>Actinomycetota</taxon>
        <taxon>Actinomycetes</taxon>
        <taxon>Pseudonocardiales</taxon>
        <taxon>Pseudonocardiaceae</taxon>
        <taxon>Pseudonocardia</taxon>
    </lineage>
</organism>
<dbReference type="InterPro" id="IPR000073">
    <property type="entry name" value="AB_hydrolase_1"/>
</dbReference>
<dbReference type="Gene3D" id="3.40.50.1820">
    <property type="entry name" value="alpha/beta hydrolase"/>
    <property type="match status" value="1"/>
</dbReference>
<dbReference type="Pfam" id="PF00561">
    <property type="entry name" value="Abhydrolase_1"/>
    <property type="match status" value="1"/>
</dbReference>
<dbReference type="InterPro" id="IPR050471">
    <property type="entry name" value="AB_hydrolase"/>
</dbReference>
<sequence length="366" mass="38839">MEIAGTVREVETEPGVTLWVQDLPAHRPTPAAPVLLVNGAGSAGYGWPDALVEVLRERHRVVRYDHRDTGRSTHAFEDRPYAVADLATDALAVLDGCGIDRAHLVGMSLGGTLVQLLALDAPDRMVSATLLCTAALDTGDADLPGPTRDVLRMWQELGDPRDEAGELAWRVEYWRRVSGGVLPFDTAEFAARERRIMDHTGRVEPCTAHAQADLDGLDRGAELGSVTVPTLVVEAPKDPVHPPPHADHLAARIGAAAQLVTVDGMGHALPDLLCEPIAGVLLEHAAEAEEAEADRAAQRPEADRAAQRAEADPAAQRAEADPAAQRAEADPAAQRAEADPATQRAAAHPAASRAEALRGAGQPTQR</sequence>
<keyword evidence="4" id="KW-1185">Reference proteome</keyword>
<reference evidence="3 4" key="1">
    <citation type="submission" date="2024-03" db="EMBL/GenBank/DDBJ databases">
        <title>Draft genome sequence of Pseudonocardia tropica JCM 19149.</title>
        <authorList>
            <person name="Butdee W."/>
            <person name="Duangmal K."/>
        </authorList>
    </citation>
    <scope>NUCLEOTIDE SEQUENCE [LARGE SCALE GENOMIC DNA]</scope>
    <source>
        <strain evidence="3 4">JCM 19149</strain>
    </source>
</reference>
<dbReference type="PANTHER" id="PTHR43433:SF5">
    <property type="entry name" value="AB HYDROLASE-1 DOMAIN-CONTAINING PROTEIN"/>
    <property type="match status" value="1"/>
</dbReference>
<accession>A0ABV1JZ64</accession>
<dbReference type="PANTHER" id="PTHR43433">
    <property type="entry name" value="HYDROLASE, ALPHA/BETA FOLD FAMILY PROTEIN"/>
    <property type="match status" value="1"/>
</dbReference>
<evidence type="ECO:0000313" key="3">
    <source>
        <dbReference type="EMBL" id="MEQ3540407.1"/>
    </source>
</evidence>
<comment type="caution">
    <text evidence="3">The sequence shown here is derived from an EMBL/GenBank/DDBJ whole genome shotgun (WGS) entry which is preliminary data.</text>
</comment>
<feature type="domain" description="AB hydrolase-1" evidence="2">
    <location>
        <begin position="33"/>
        <end position="268"/>
    </location>
</feature>
<gene>
    <name evidence="3" type="ORF">WHI96_16425</name>
</gene>
<dbReference type="EMBL" id="JBEDNP010000009">
    <property type="protein sequence ID" value="MEQ3540407.1"/>
    <property type="molecule type" value="Genomic_DNA"/>
</dbReference>
<proteinExistence type="predicted"/>